<dbReference type="AlphaFoldDB" id="A0A2Z5V608"/>
<dbReference type="Proteomes" id="UP000282483">
    <property type="component" value="Chromosome"/>
</dbReference>
<name>A0A2Z5V608_9COXI</name>
<protein>
    <submittedName>
        <fullName evidence="1">Uncharacterized protein</fullName>
    </submittedName>
</protein>
<evidence type="ECO:0000313" key="2">
    <source>
        <dbReference type="Proteomes" id="UP000282483"/>
    </source>
</evidence>
<evidence type="ECO:0000313" key="1">
    <source>
        <dbReference type="EMBL" id="BBB15832.1"/>
    </source>
</evidence>
<sequence length="119" mass="12784">MKNLTIGKNLTIIPGTLVSYQKNFSNQTSVFNRAYVIHEGEVLGFQGKQNFHATDLEGVNAVKSADDSLNSTLLSEDLQGNKATSASPEFFKLPAAVSLLTTPQIEPSANSARLNSGTR</sequence>
<proteinExistence type="predicted"/>
<gene>
    <name evidence="1" type="ORF">RVIR1_13870</name>
</gene>
<reference evidence="1 2" key="1">
    <citation type="submission" date="2017-03" db="EMBL/GenBank/DDBJ databases">
        <title>The genome sequence of Candidatus Rickettsiella viridis.</title>
        <authorList>
            <person name="Nikoh N."/>
            <person name="Tsuchida T."/>
            <person name="Yamaguchi K."/>
            <person name="Maeda T."/>
            <person name="Shigenobu S."/>
            <person name="Fukatsu T."/>
        </authorList>
    </citation>
    <scope>NUCLEOTIDE SEQUENCE [LARGE SCALE GENOMIC DNA]</scope>
    <source>
        <strain evidence="1 2">Ap-RA04</strain>
    </source>
</reference>
<accession>A0A2Z5V608</accession>
<dbReference type="EMBL" id="AP018005">
    <property type="protein sequence ID" value="BBB15832.1"/>
    <property type="molecule type" value="Genomic_DNA"/>
</dbReference>
<dbReference type="KEGG" id="rvi:RVIR1_13870"/>
<organism evidence="1 2">
    <name type="scientific">Candidatus Rickettsiella viridis</name>
    <dbReference type="NCBI Taxonomy" id="676208"/>
    <lineage>
        <taxon>Bacteria</taxon>
        <taxon>Pseudomonadati</taxon>
        <taxon>Pseudomonadota</taxon>
        <taxon>Gammaproteobacteria</taxon>
        <taxon>Legionellales</taxon>
        <taxon>Coxiellaceae</taxon>
        <taxon>Rickettsiella</taxon>
    </lineage>
</organism>
<keyword evidence="2" id="KW-1185">Reference proteome</keyword>